<dbReference type="STRING" id="445961.IW15_10140"/>
<evidence type="ECO:0000313" key="3">
    <source>
        <dbReference type="Proteomes" id="UP000028705"/>
    </source>
</evidence>
<proteinExistence type="predicted"/>
<accession>A0A086A8U9</accession>
<evidence type="ECO:0000256" key="1">
    <source>
        <dbReference type="SAM" id="MobiDB-lite"/>
    </source>
</evidence>
<name>A0A086A8U9_9FLAO</name>
<reference evidence="2 3" key="1">
    <citation type="submission" date="2014-07" db="EMBL/GenBank/DDBJ databases">
        <title>Genome of Chryseobacterium soli DSM 19298.</title>
        <authorList>
            <person name="Stropko S.J."/>
            <person name="Pipes S.E."/>
            <person name="Newman J."/>
        </authorList>
    </citation>
    <scope>NUCLEOTIDE SEQUENCE [LARGE SCALE GENOMIC DNA]</scope>
    <source>
        <strain evidence="2 3">DSM 19298</strain>
    </source>
</reference>
<gene>
    <name evidence="2" type="ORF">IW15_10140</name>
</gene>
<keyword evidence="3" id="KW-1185">Reference proteome</keyword>
<feature type="region of interest" description="Disordered" evidence="1">
    <location>
        <begin position="162"/>
        <end position="182"/>
    </location>
</feature>
<dbReference type="Proteomes" id="UP000028705">
    <property type="component" value="Unassembled WGS sequence"/>
</dbReference>
<dbReference type="EMBL" id="JPRH01000003">
    <property type="protein sequence ID" value="KFF13113.1"/>
    <property type="molecule type" value="Genomic_DNA"/>
</dbReference>
<evidence type="ECO:0000313" key="2">
    <source>
        <dbReference type="EMBL" id="KFF13113.1"/>
    </source>
</evidence>
<organism evidence="2 3">
    <name type="scientific">Chryseobacterium soli</name>
    <dbReference type="NCBI Taxonomy" id="445961"/>
    <lineage>
        <taxon>Bacteria</taxon>
        <taxon>Pseudomonadati</taxon>
        <taxon>Bacteroidota</taxon>
        <taxon>Flavobacteriia</taxon>
        <taxon>Flavobacteriales</taxon>
        <taxon>Weeksellaceae</taxon>
        <taxon>Chryseobacterium group</taxon>
        <taxon>Chryseobacterium</taxon>
    </lineage>
</organism>
<comment type="caution">
    <text evidence="2">The sequence shown here is derived from an EMBL/GenBank/DDBJ whole genome shotgun (WGS) entry which is preliminary data.</text>
</comment>
<dbReference type="OrthoDB" id="1273639at2"/>
<sequence length="182" mass="20753">MANKKKFQEKANALFEKYPQENKIFISENGQCFFDEKASKDYHGLKEFDSEPEVFFREGFEDEDDSDLQETLHQSELARMALTGIVEEIAIVCDLDQDYEPANTETDETLTSVIILREKYVITQKQLTEANAKLEELSGLAAENENLQQQLEAANKQIEAFGTTNNTIKTRKNASQTHSTET</sequence>
<dbReference type="RefSeq" id="WP_034710883.1">
    <property type="nucleotide sequence ID" value="NZ_JPRH01000003.1"/>
</dbReference>
<protein>
    <submittedName>
        <fullName evidence="2">Uncharacterized protein</fullName>
    </submittedName>
</protein>
<dbReference type="AlphaFoldDB" id="A0A086A8U9"/>